<gene>
    <name evidence="3" type="ORF">NUH88_20540</name>
</gene>
<dbReference type="Proteomes" id="UP001060336">
    <property type="component" value="Chromosome"/>
</dbReference>
<dbReference type="Pfam" id="PF01266">
    <property type="entry name" value="DAO"/>
    <property type="match status" value="1"/>
</dbReference>
<proteinExistence type="predicted"/>
<organism evidence="3 4">
    <name type="scientific">Nisaea acidiphila</name>
    <dbReference type="NCBI Taxonomy" id="1862145"/>
    <lineage>
        <taxon>Bacteria</taxon>
        <taxon>Pseudomonadati</taxon>
        <taxon>Pseudomonadota</taxon>
        <taxon>Alphaproteobacteria</taxon>
        <taxon>Rhodospirillales</taxon>
        <taxon>Thalassobaculaceae</taxon>
        <taxon>Nisaea</taxon>
    </lineage>
</organism>
<sequence>MTDTIQCADFLIIGAGMAGASCAYFLAPHGSVILLEREEQPGYHTTGRSAALYIESYGNAAIRALNRAGKPFFQNPPEGFADGPILTPRGSLTIAEASQLDALDAAHNELAATAKGLEIVEGARLLELFPALDPEKIVRGLYDPNDMDMDVHALHWGFIRGMRDRGGKLVTDADVQGLTHGSDGWKVETRAGTFASPVVINAAGAWADEIGKLAGAKPIGLVPKRRTAFTFDPPEGLDPDKLPAVVNVNEDWYVKPEAGRFLGSPADETPSMPTDAQPEDLDLAIAVDRIETATTLKVGRFHSRWAGLRSFVSDKSPVVGFEPGLDGFFWLAGQGGYGIQTSAGLGMTSAALARGAALPDEVVREGLSAADLAPDRPTLAAAEYFAG</sequence>
<name>A0A9J7AQ87_9PROT</name>
<evidence type="ECO:0000313" key="3">
    <source>
        <dbReference type="EMBL" id="UUX49771.1"/>
    </source>
</evidence>
<dbReference type="EMBL" id="CP102480">
    <property type="protein sequence ID" value="UUX49771.1"/>
    <property type="molecule type" value="Genomic_DNA"/>
</dbReference>
<keyword evidence="4" id="KW-1185">Reference proteome</keyword>
<evidence type="ECO:0000256" key="1">
    <source>
        <dbReference type="ARBA" id="ARBA00023002"/>
    </source>
</evidence>
<dbReference type="Gene3D" id="3.50.50.60">
    <property type="entry name" value="FAD/NAD(P)-binding domain"/>
    <property type="match status" value="1"/>
</dbReference>
<evidence type="ECO:0000313" key="4">
    <source>
        <dbReference type="Proteomes" id="UP001060336"/>
    </source>
</evidence>
<dbReference type="Gene3D" id="3.30.9.10">
    <property type="entry name" value="D-Amino Acid Oxidase, subunit A, domain 2"/>
    <property type="match status" value="1"/>
</dbReference>
<dbReference type="AlphaFoldDB" id="A0A9J7AQ87"/>
<dbReference type="SUPFAM" id="SSF51905">
    <property type="entry name" value="FAD/NAD(P)-binding domain"/>
    <property type="match status" value="1"/>
</dbReference>
<protein>
    <submittedName>
        <fullName evidence="3">FAD-binding oxidoreductase</fullName>
    </submittedName>
</protein>
<reference evidence="3" key="1">
    <citation type="submission" date="2022-08" db="EMBL/GenBank/DDBJ databases">
        <title>Nisaea acidiphila sp. nov., isolated from a marine algal debris and emended description of the genus Nisaea Urios et al. 2008.</title>
        <authorList>
            <person name="Kwon K."/>
        </authorList>
    </citation>
    <scope>NUCLEOTIDE SEQUENCE</scope>
    <source>
        <strain evidence="3">MEBiC11861</strain>
    </source>
</reference>
<keyword evidence="1" id="KW-0560">Oxidoreductase</keyword>
<dbReference type="InterPro" id="IPR006076">
    <property type="entry name" value="FAD-dep_OxRdtase"/>
</dbReference>
<feature type="domain" description="FAD dependent oxidoreductase" evidence="2">
    <location>
        <begin position="9"/>
        <end position="351"/>
    </location>
</feature>
<dbReference type="InterPro" id="IPR036188">
    <property type="entry name" value="FAD/NAD-bd_sf"/>
</dbReference>
<evidence type="ECO:0000259" key="2">
    <source>
        <dbReference type="Pfam" id="PF01266"/>
    </source>
</evidence>
<dbReference type="GO" id="GO:0016491">
    <property type="term" value="F:oxidoreductase activity"/>
    <property type="evidence" value="ECO:0007669"/>
    <property type="project" value="UniProtKB-KW"/>
</dbReference>
<accession>A0A9J7AQ87</accession>
<dbReference type="PANTHER" id="PTHR13847">
    <property type="entry name" value="SARCOSINE DEHYDROGENASE-RELATED"/>
    <property type="match status" value="1"/>
</dbReference>
<dbReference type="PANTHER" id="PTHR13847:SF287">
    <property type="entry name" value="FAD-DEPENDENT OXIDOREDUCTASE DOMAIN-CONTAINING PROTEIN 1"/>
    <property type="match status" value="1"/>
</dbReference>
<dbReference type="GO" id="GO:0005737">
    <property type="term" value="C:cytoplasm"/>
    <property type="evidence" value="ECO:0007669"/>
    <property type="project" value="TreeGrafter"/>
</dbReference>
<dbReference type="RefSeq" id="WP_257768621.1">
    <property type="nucleotide sequence ID" value="NZ_CP102480.1"/>
</dbReference>
<dbReference type="KEGG" id="naci:NUH88_20540"/>